<keyword evidence="3" id="KW-1185">Reference proteome</keyword>
<name>A0A286GVE2_9PROT</name>
<feature type="signal peptide" evidence="1">
    <location>
        <begin position="1"/>
        <end position="29"/>
    </location>
</feature>
<protein>
    <recommendedName>
        <fullName evidence="4">Right handed beta helix region</fullName>
    </recommendedName>
</protein>
<keyword evidence="1" id="KW-0732">Signal</keyword>
<gene>
    <name evidence="2" type="ORF">SAMN05421508_10936</name>
</gene>
<proteinExistence type="predicted"/>
<dbReference type="OrthoDB" id="10001555at2"/>
<evidence type="ECO:0008006" key="4">
    <source>
        <dbReference type="Google" id="ProtNLM"/>
    </source>
</evidence>
<evidence type="ECO:0000313" key="2">
    <source>
        <dbReference type="EMBL" id="SOD99505.1"/>
    </source>
</evidence>
<dbReference type="Proteomes" id="UP000219621">
    <property type="component" value="Unassembled WGS sequence"/>
</dbReference>
<evidence type="ECO:0000313" key="3">
    <source>
        <dbReference type="Proteomes" id="UP000219621"/>
    </source>
</evidence>
<accession>A0A286GVE2</accession>
<feature type="chain" id="PRO_5013284481" description="Right handed beta helix region" evidence="1">
    <location>
        <begin position="30"/>
        <end position="124"/>
    </location>
</feature>
<dbReference type="AlphaFoldDB" id="A0A286GVE2"/>
<reference evidence="3" key="1">
    <citation type="submission" date="2017-09" db="EMBL/GenBank/DDBJ databases">
        <authorList>
            <person name="Varghese N."/>
            <person name="Submissions S."/>
        </authorList>
    </citation>
    <scope>NUCLEOTIDE SEQUENCE [LARGE SCALE GENOMIC DNA]</scope>
    <source>
        <strain evidence="3">USBA 140</strain>
    </source>
</reference>
<dbReference type="EMBL" id="OCNJ01000009">
    <property type="protein sequence ID" value="SOD99505.1"/>
    <property type="molecule type" value="Genomic_DNA"/>
</dbReference>
<sequence>MPRYHRLRSVVTACTAGAWLAASAGTVAAAEVTIDDLMGPGVIESGLADIRGGAAAEPIVDGDLAINDSRQGATITDNAILAPTRSGAITGNSIAGNRGLTISNFNSGNFNAFQTTVQYNISLQ</sequence>
<organism evidence="2 3">
    <name type="scientific">Caenispirillum bisanense</name>
    <dbReference type="NCBI Taxonomy" id="414052"/>
    <lineage>
        <taxon>Bacteria</taxon>
        <taxon>Pseudomonadati</taxon>
        <taxon>Pseudomonadota</taxon>
        <taxon>Alphaproteobacteria</taxon>
        <taxon>Rhodospirillales</taxon>
        <taxon>Novispirillaceae</taxon>
        <taxon>Caenispirillum</taxon>
    </lineage>
</organism>
<evidence type="ECO:0000256" key="1">
    <source>
        <dbReference type="SAM" id="SignalP"/>
    </source>
</evidence>
<dbReference type="RefSeq" id="WP_097280707.1">
    <property type="nucleotide sequence ID" value="NZ_OCNJ01000009.1"/>
</dbReference>